<dbReference type="Proteomes" id="UP000014461">
    <property type="component" value="Unassembled WGS sequence"/>
</dbReference>
<evidence type="ECO:0000313" key="2">
    <source>
        <dbReference type="Proteomes" id="UP000014461"/>
    </source>
</evidence>
<organism evidence="1 2">
    <name type="scientific">Agarivorans albus MKT 106</name>
    <dbReference type="NCBI Taxonomy" id="1331007"/>
    <lineage>
        <taxon>Bacteria</taxon>
        <taxon>Pseudomonadati</taxon>
        <taxon>Pseudomonadota</taxon>
        <taxon>Gammaproteobacteria</taxon>
        <taxon>Alteromonadales</taxon>
        <taxon>Alteromonadaceae</taxon>
        <taxon>Agarivorans</taxon>
    </lineage>
</organism>
<reference evidence="1" key="1">
    <citation type="journal article" date="2013" name="Genome Announc.">
        <title>Draft Genome Sequence of Agarivorans albus Strain MKT 106T, an Agarolytic Marine Bacterium.</title>
        <authorList>
            <person name="Yasuike M."/>
            <person name="Nakamura Y."/>
            <person name="Kai W."/>
            <person name="Fujiwara A."/>
            <person name="Fukui Y."/>
            <person name="Satomi M."/>
            <person name="Sano M."/>
        </authorList>
    </citation>
    <scope>NUCLEOTIDE SEQUENCE [LARGE SCALE GENOMIC DNA]</scope>
</reference>
<dbReference type="EMBL" id="BARX01000016">
    <property type="protein sequence ID" value="GAD02414.1"/>
    <property type="molecule type" value="Genomic_DNA"/>
</dbReference>
<evidence type="ECO:0000313" key="1">
    <source>
        <dbReference type="EMBL" id="GAD02414.1"/>
    </source>
</evidence>
<accession>R9PM29</accession>
<comment type="caution">
    <text evidence="1">The sequence shown here is derived from an EMBL/GenBank/DDBJ whole genome shotgun (WGS) entry which is preliminary data.</text>
</comment>
<proteinExistence type="predicted"/>
<sequence>MSGTMETSDLSGQKSVTFFKFERMKFLKNLLCLRVFFR</sequence>
<protein>
    <submittedName>
        <fullName evidence="1">Uncharacterized protein</fullName>
    </submittedName>
</protein>
<name>R9PM29_AGAAL</name>
<gene>
    <name evidence="1" type="ORF">AALB_2494</name>
</gene>
<keyword evidence="2" id="KW-1185">Reference proteome</keyword>
<dbReference type="AlphaFoldDB" id="R9PM29"/>